<evidence type="ECO:0000313" key="1">
    <source>
        <dbReference type="EMBL" id="HEA23148.1"/>
    </source>
</evidence>
<organism evidence="1">
    <name type="scientific">Pricia antarctica</name>
    <dbReference type="NCBI Taxonomy" id="641691"/>
    <lineage>
        <taxon>Bacteria</taxon>
        <taxon>Pseudomonadati</taxon>
        <taxon>Bacteroidota</taxon>
        <taxon>Flavobacteriia</taxon>
        <taxon>Flavobacteriales</taxon>
        <taxon>Flavobacteriaceae</taxon>
        <taxon>Pricia</taxon>
    </lineage>
</organism>
<gene>
    <name evidence="1" type="ORF">ENH87_19855</name>
</gene>
<name>A0A831VST3_9FLAO</name>
<comment type="caution">
    <text evidence="1">The sequence shown here is derived from an EMBL/GenBank/DDBJ whole genome shotgun (WGS) entry which is preliminary data.</text>
</comment>
<accession>A0A831VST3</accession>
<reference evidence="1" key="1">
    <citation type="journal article" date="2020" name="mSystems">
        <title>Genome- and Community-Level Interaction Insights into Carbon Utilization and Element Cycling Functions of Hydrothermarchaeota in Hydrothermal Sediment.</title>
        <authorList>
            <person name="Zhou Z."/>
            <person name="Liu Y."/>
            <person name="Xu W."/>
            <person name="Pan J."/>
            <person name="Luo Z.H."/>
            <person name="Li M."/>
        </authorList>
    </citation>
    <scope>NUCLEOTIDE SEQUENCE [LARGE SCALE GENOMIC DNA]</scope>
    <source>
        <strain evidence="1">HyVt-345</strain>
    </source>
</reference>
<dbReference type="Proteomes" id="UP000886191">
    <property type="component" value="Unassembled WGS sequence"/>
</dbReference>
<protein>
    <submittedName>
        <fullName evidence="1">Uncharacterized protein</fullName>
    </submittedName>
</protein>
<sequence>MEKEQHFEEEMQNADLFLLLFYNSSYVGQNLYSVALADSVLKLLNKRDFYKGSWADSDSSSIRSISSVIFEDGC</sequence>
<proteinExistence type="predicted"/>
<dbReference type="EMBL" id="DRGL01000074">
    <property type="protein sequence ID" value="HEA23148.1"/>
    <property type="molecule type" value="Genomic_DNA"/>
</dbReference>
<dbReference type="AlphaFoldDB" id="A0A831VST3"/>